<keyword evidence="11" id="KW-0804">Transcription</keyword>
<evidence type="ECO:0000256" key="15">
    <source>
        <dbReference type="ARBA" id="ARBA00025744"/>
    </source>
</evidence>
<feature type="domain" description="Alanine dehydrogenase/pyridine nucleotide transhydrogenase NAD(H)-binding" evidence="18">
    <location>
        <begin position="669"/>
        <end position="847"/>
    </location>
</feature>
<comment type="subcellular location">
    <subcellularLocation>
        <location evidence="1">Nucleus</location>
    </subcellularLocation>
</comment>
<feature type="compositionally biased region" description="Polar residues" evidence="17">
    <location>
        <begin position="409"/>
        <end position="418"/>
    </location>
</feature>
<dbReference type="Proteomes" id="UP000786811">
    <property type="component" value="Unassembled WGS sequence"/>
</dbReference>
<evidence type="ECO:0000256" key="14">
    <source>
        <dbReference type="ARBA" id="ARBA00025232"/>
    </source>
</evidence>
<feature type="compositionally biased region" description="Acidic residues" evidence="17">
    <location>
        <begin position="322"/>
        <end position="345"/>
    </location>
</feature>
<dbReference type="Pfam" id="PF03435">
    <property type="entry name" value="Sacchrp_dh_NADP"/>
    <property type="match status" value="1"/>
</dbReference>
<dbReference type="GO" id="GO:0047131">
    <property type="term" value="F:saccharopine dehydrogenase (NAD+, L-glutamate-forming) activity"/>
    <property type="evidence" value="ECO:0007669"/>
    <property type="project" value="UniProtKB-EC"/>
</dbReference>
<sequence>MSAPAPTGSRPAAAPSIQEFSIRVPKNSRKRHNVMRFNANLNVDIAKWTQVKMERENNAREYKGYDEEMPKFGAGSEFGRDAREEARRKRFGITARKYKPENQPWILKTDGKTGKKFKGIREGGIGENAAYYVFTHAPDGAIEAFPLHEWYNFQPIQRYKTLSFEEVEDEMKRRVKRMNYWSLMDRKKKKDNENDDDPENVETNVKDQLALQITENEEWMKSDDDESESDEEGGKKKKKDSDDDNDYKDDDKKSKKKKKPIKKKKKKKRDSDDEAFEESDDGDEEGRECEYLTDSTDSEDEVESKEVKSVAEEDALRKALVSDEDDEEENNEEKKDDDEFDEDEAKDEKDKAKETEKKKDKKKKKKPKKKDVKKNSKDSSLSEDSSDSNSDSDSPKESKEINGKKLASAHNSRSSTPTVVAGCSTDNLKRKAAASPELSQIKKIKTETPTPAPAQVPTTPISGSNEGITEEAVRRYLMRKPMTTTELLQKFNLKGKIIAIRREDQSVWERRAPLAPSNVRRLIRSGVRVIVQPSNRRAYPAQSYLAAGAHLQEDISEASVIFGVKQVPVDALIPNKTYCFFSHTIKAQESNMPLLDAILEKNIRLLDYEKLTDKNGQRLVAFGKYAGVAGMINILHGLGLRLLALGHHTPFMHIGPAHNYRDSAVARQAIRDVGYEIALGAMPKSIGPLTFVFTGSGNVSQGDTNKIYGCEIRRRHHLERKEDGGYDAEEYDKHPERYISTFSKKIAPYASVIINGIYWAVDSPKLLTIPDAKYLLRPAYTPWLPISVGAPALPHRMLAICDISADPGGSIEFMNECTTIDTPFCLYDADRNKDTKSFKGPGVLVCSIDNMPTQLPKESTDFFGDLLFPFAQEIIEKSDAKKPLEEHDFSPAVHGAIIASNGQLTPNFEYIKELRTMNQRSKHKAASDSEAQTKTIVVLGAGYVAAPLVEYLHRDGNTKIVVCSHLKDEADTLANKYSGVESIFLNVTERPDTLKEIISSANVVVSLLPYGLHHSGKCWNNYFK</sequence>
<dbReference type="OrthoDB" id="10059875at2759"/>
<dbReference type="InterPro" id="IPR036390">
    <property type="entry name" value="WH_DNA-bd_sf"/>
</dbReference>
<comment type="similarity">
    <text evidence="4">In the N-terminal section; belongs to the AlaDH/PNT family.</text>
</comment>
<dbReference type="GO" id="GO:0005634">
    <property type="term" value="C:nucleus"/>
    <property type="evidence" value="ECO:0007669"/>
    <property type="project" value="UniProtKB-SubCell"/>
</dbReference>
<dbReference type="GO" id="GO:0003677">
    <property type="term" value="F:DNA binding"/>
    <property type="evidence" value="ECO:0007669"/>
    <property type="project" value="UniProtKB-KW"/>
</dbReference>
<dbReference type="GO" id="GO:0032968">
    <property type="term" value="P:positive regulation of transcription elongation by RNA polymerase II"/>
    <property type="evidence" value="ECO:0007669"/>
    <property type="project" value="InterPro"/>
</dbReference>
<evidence type="ECO:0000256" key="2">
    <source>
        <dbReference type="ARBA" id="ARBA00004682"/>
    </source>
</evidence>
<evidence type="ECO:0000256" key="1">
    <source>
        <dbReference type="ARBA" id="ARBA00004123"/>
    </source>
</evidence>
<evidence type="ECO:0000256" key="9">
    <source>
        <dbReference type="ARBA" id="ARBA00023015"/>
    </source>
</evidence>
<dbReference type="FunFam" id="3.40.50.720:FF:000087">
    <property type="entry name" value="alpha-aminoadipic semialdehyde synthase, mitochondrial"/>
    <property type="match status" value="1"/>
</dbReference>
<dbReference type="GO" id="GO:0006367">
    <property type="term" value="P:transcription initiation at RNA polymerase II promoter"/>
    <property type="evidence" value="ECO:0007669"/>
    <property type="project" value="InterPro"/>
</dbReference>
<dbReference type="SMART" id="SM01002">
    <property type="entry name" value="AlaDh_PNT_C"/>
    <property type="match status" value="1"/>
</dbReference>
<dbReference type="SUPFAM" id="SSF52283">
    <property type="entry name" value="Formate/glycerate dehydrogenase catalytic domain-like"/>
    <property type="match status" value="1"/>
</dbReference>
<dbReference type="GO" id="GO:0019878">
    <property type="term" value="P:lysine biosynthetic process via aminoadipic acid"/>
    <property type="evidence" value="ECO:0007669"/>
    <property type="project" value="TreeGrafter"/>
</dbReference>
<evidence type="ECO:0000256" key="5">
    <source>
        <dbReference type="ARBA" id="ARBA00012846"/>
    </source>
</evidence>
<dbReference type="InterPro" id="IPR036291">
    <property type="entry name" value="NAD(P)-bd_dom_sf"/>
</dbReference>
<dbReference type="Gene3D" id="1.10.10.10">
    <property type="entry name" value="Winged helix-like DNA-binding domain superfamily/Winged helix DNA-binding domain"/>
    <property type="match status" value="1"/>
</dbReference>
<evidence type="ECO:0000256" key="17">
    <source>
        <dbReference type="SAM" id="MobiDB-lite"/>
    </source>
</evidence>
<dbReference type="UniPathway" id="UPA00868">
    <property type="reaction ID" value="UER00835"/>
</dbReference>
<keyword evidence="10" id="KW-0238">DNA-binding</keyword>
<keyword evidence="9" id="KW-0805">Transcription regulation</keyword>
<feature type="compositionally biased region" description="Basic residues" evidence="17">
    <location>
        <begin position="254"/>
        <end position="268"/>
    </location>
</feature>
<feature type="compositionally biased region" description="Basic and acidic residues" evidence="17">
    <location>
        <begin position="346"/>
        <end position="358"/>
    </location>
</feature>
<dbReference type="InterPro" id="IPR051168">
    <property type="entry name" value="AASS"/>
</dbReference>
<comment type="function">
    <text evidence="14">TFIIF is a general transcription initiation factor that binds to RNA polymerase II and helps to recruit it to the initiation complex in collaboration with TFIIB. It promotes transcription elongation.</text>
</comment>
<evidence type="ECO:0000256" key="6">
    <source>
        <dbReference type="ARBA" id="ARBA00012849"/>
    </source>
</evidence>
<evidence type="ECO:0000313" key="20">
    <source>
        <dbReference type="EMBL" id="CAG5087699.1"/>
    </source>
</evidence>
<feature type="compositionally biased region" description="Basic and acidic residues" evidence="17">
    <location>
        <begin position="393"/>
        <end position="403"/>
    </location>
</feature>
<feature type="region of interest" description="Disordered" evidence="17">
    <location>
        <begin position="445"/>
        <end position="465"/>
    </location>
</feature>
<evidence type="ECO:0000259" key="19">
    <source>
        <dbReference type="SMART" id="SM01003"/>
    </source>
</evidence>
<dbReference type="SUPFAM" id="SSF46785">
    <property type="entry name" value="Winged helix' DNA-binding domain"/>
    <property type="match status" value="1"/>
</dbReference>
<evidence type="ECO:0000256" key="16">
    <source>
        <dbReference type="ARBA" id="ARBA00031523"/>
    </source>
</evidence>
<dbReference type="InterPro" id="IPR007698">
    <property type="entry name" value="AlaDH/PNT_NAD(H)-bd"/>
</dbReference>
<dbReference type="SMART" id="SM01003">
    <property type="entry name" value="AlaDh_PNT_N"/>
    <property type="match status" value="1"/>
</dbReference>
<name>A0A8J2MIH6_COTCN</name>
<feature type="domain" description="Alanine dehydrogenase/pyridine nucleotide transhydrogenase N-terminal" evidence="19">
    <location>
        <begin position="499"/>
        <end position="629"/>
    </location>
</feature>
<dbReference type="Pfam" id="PF05222">
    <property type="entry name" value="AlaDh_PNT_N"/>
    <property type="match status" value="1"/>
</dbReference>
<dbReference type="InterPro" id="IPR036388">
    <property type="entry name" value="WH-like_DNA-bd_sf"/>
</dbReference>
<feature type="compositionally biased region" description="Low complexity" evidence="17">
    <location>
        <begin position="378"/>
        <end position="392"/>
    </location>
</feature>
<feature type="compositionally biased region" description="Low complexity" evidence="17">
    <location>
        <begin position="447"/>
        <end position="460"/>
    </location>
</feature>
<evidence type="ECO:0000256" key="10">
    <source>
        <dbReference type="ARBA" id="ARBA00023125"/>
    </source>
</evidence>
<comment type="pathway">
    <text evidence="2">Amino-acid degradation; L-lysine degradation via saccharopine pathway; glutaryl-CoA from L-lysine: step 1/6.</text>
</comment>
<accession>A0A8J2MIH6</accession>
<dbReference type="CDD" id="cd12189">
    <property type="entry name" value="LKR_SDH_like"/>
    <property type="match status" value="1"/>
</dbReference>
<gene>
    <name evidence="20" type="ORF">HICCMSTLAB_LOCUS4582</name>
</gene>
<protein>
    <recommendedName>
        <fullName evidence="7">General transcription factor IIF subunit 1</fullName>
        <ecNumber evidence="5">1.5.1.8</ecNumber>
        <ecNumber evidence="6">1.5.1.9</ecNumber>
    </recommendedName>
    <alternativeName>
        <fullName evidence="16">Transcription initiation factor IIF subunit alpha</fullName>
    </alternativeName>
</protein>
<feature type="compositionally biased region" description="Basic and acidic residues" evidence="17">
    <location>
        <begin position="304"/>
        <end position="321"/>
    </location>
</feature>
<feature type="compositionally biased region" description="Basic residues" evidence="17">
    <location>
        <begin position="359"/>
        <end position="372"/>
    </location>
</feature>
<evidence type="ECO:0000256" key="13">
    <source>
        <dbReference type="ARBA" id="ARBA00023268"/>
    </source>
</evidence>
<dbReference type="Gene3D" id="3.40.50.720">
    <property type="entry name" value="NAD(P)-binding Rossmann-like Domain"/>
    <property type="match status" value="2"/>
</dbReference>
<dbReference type="InterPro" id="IPR008851">
    <property type="entry name" value="TFIIF-alpha"/>
</dbReference>
<dbReference type="PANTHER" id="PTHR11133">
    <property type="entry name" value="SACCHAROPINE DEHYDROGENASE"/>
    <property type="match status" value="1"/>
</dbReference>
<evidence type="ECO:0000313" key="21">
    <source>
        <dbReference type="Proteomes" id="UP000786811"/>
    </source>
</evidence>
<dbReference type="InterPro" id="IPR005097">
    <property type="entry name" value="Sacchrp_dh_NADP-bd"/>
</dbReference>
<dbReference type="SUPFAM" id="SSF51735">
    <property type="entry name" value="NAD(P)-binding Rossmann-fold domains"/>
    <property type="match status" value="1"/>
</dbReference>
<reference evidence="20" key="1">
    <citation type="submission" date="2021-04" db="EMBL/GenBank/DDBJ databases">
        <authorList>
            <person name="Chebbi M.A.C M."/>
        </authorList>
    </citation>
    <scope>NUCLEOTIDE SEQUENCE</scope>
</reference>
<dbReference type="AlphaFoldDB" id="A0A8J2MIH6"/>
<keyword evidence="21" id="KW-1185">Reference proteome</keyword>
<dbReference type="GO" id="GO:0033512">
    <property type="term" value="P:L-lysine catabolic process to acetyl-CoA via saccharopine"/>
    <property type="evidence" value="ECO:0007669"/>
    <property type="project" value="UniProtKB-UniPathway"/>
</dbReference>
<dbReference type="GO" id="GO:0047130">
    <property type="term" value="F:saccharopine dehydrogenase (NADP+, L-lysine-forming) activity"/>
    <property type="evidence" value="ECO:0007669"/>
    <property type="project" value="UniProtKB-EC"/>
</dbReference>
<proteinExistence type="inferred from homology"/>
<evidence type="ECO:0000256" key="8">
    <source>
        <dbReference type="ARBA" id="ARBA00023002"/>
    </source>
</evidence>
<feature type="region of interest" description="Disordered" evidence="17">
    <location>
        <begin position="189"/>
        <end position="422"/>
    </location>
</feature>
<dbReference type="EC" id="1.5.1.9" evidence="6"/>
<dbReference type="EMBL" id="CAJNRD030001119">
    <property type="protein sequence ID" value="CAG5087699.1"/>
    <property type="molecule type" value="Genomic_DNA"/>
</dbReference>
<evidence type="ECO:0000256" key="4">
    <source>
        <dbReference type="ARBA" id="ARBA00005624"/>
    </source>
</evidence>
<dbReference type="GO" id="GO:0005737">
    <property type="term" value="C:cytoplasm"/>
    <property type="evidence" value="ECO:0007669"/>
    <property type="project" value="TreeGrafter"/>
</dbReference>
<dbReference type="EC" id="1.5.1.8" evidence="5"/>
<dbReference type="Pfam" id="PF05793">
    <property type="entry name" value="TFIIF_alpha"/>
    <property type="match status" value="1"/>
</dbReference>
<organism evidence="20 21">
    <name type="scientific">Cotesia congregata</name>
    <name type="common">Parasitoid wasp</name>
    <name type="synonym">Apanteles congregatus</name>
    <dbReference type="NCBI Taxonomy" id="51543"/>
    <lineage>
        <taxon>Eukaryota</taxon>
        <taxon>Metazoa</taxon>
        <taxon>Ecdysozoa</taxon>
        <taxon>Arthropoda</taxon>
        <taxon>Hexapoda</taxon>
        <taxon>Insecta</taxon>
        <taxon>Pterygota</taxon>
        <taxon>Neoptera</taxon>
        <taxon>Endopterygota</taxon>
        <taxon>Hymenoptera</taxon>
        <taxon>Apocrita</taxon>
        <taxon>Ichneumonoidea</taxon>
        <taxon>Braconidae</taxon>
        <taxon>Microgastrinae</taxon>
        <taxon>Cotesia</taxon>
    </lineage>
</organism>
<dbReference type="SUPFAM" id="SSF50916">
    <property type="entry name" value="Rap30/74 interaction domains"/>
    <property type="match status" value="1"/>
</dbReference>
<evidence type="ECO:0000256" key="3">
    <source>
        <dbReference type="ARBA" id="ARBA00004720"/>
    </source>
</evidence>
<feature type="compositionally biased region" description="Acidic residues" evidence="17">
    <location>
        <begin position="272"/>
        <end position="287"/>
    </location>
</feature>
<evidence type="ECO:0000259" key="18">
    <source>
        <dbReference type="SMART" id="SM01002"/>
    </source>
</evidence>
<evidence type="ECO:0000256" key="7">
    <source>
        <dbReference type="ARBA" id="ARBA00020812"/>
    </source>
</evidence>
<dbReference type="PANTHER" id="PTHR11133:SF22">
    <property type="entry name" value="ALPHA-AMINOADIPIC SEMIALDEHYDE SYNTHASE, MITOCHONDRIAL"/>
    <property type="match status" value="1"/>
</dbReference>
<dbReference type="InterPro" id="IPR007886">
    <property type="entry name" value="AlaDH/PNT_N"/>
</dbReference>
<comment type="caution">
    <text evidence="20">The sequence shown here is derived from an EMBL/GenBank/DDBJ whole genome shotgun (WGS) entry which is preliminary data.</text>
</comment>
<keyword evidence="13" id="KW-0511">Multifunctional enzyme</keyword>
<evidence type="ECO:0000256" key="12">
    <source>
        <dbReference type="ARBA" id="ARBA00023242"/>
    </source>
</evidence>
<keyword evidence="8" id="KW-0560">Oxidoreductase</keyword>
<dbReference type="InterPro" id="IPR011039">
    <property type="entry name" value="TFIIF_interaction"/>
</dbReference>
<keyword evidence="12" id="KW-0539">Nucleus</keyword>
<evidence type="ECO:0000256" key="11">
    <source>
        <dbReference type="ARBA" id="ARBA00023163"/>
    </source>
</evidence>
<dbReference type="CDD" id="cd00240">
    <property type="entry name" value="TFIIFa"/>
    <property type="match status" value="1"/>
</dbReference>
<comment type="pathway">
    <text evidence="3">Amino-acid degradation; L-lysine degradation via saccharopine pathway; glutaryl-CoA from L-lysine: step 2/6.</text>
</comment>
<comment type="similarity">
    <text evidence="15">In the C-terminal section; belongs to the saccharopine dehydrogenase family.</text>
</comment>